<evidence type="ECO:0000256" key="1">
    <source>
        <dbReference type="SAM" id="MobiDB-lite"/>
    </source>
</evidence>
<proteinExistence type="predicted"/>
<reference evidence="4" key="1">
    <citation type="submission" date="2024-07" db="EMBL/GenBank/DDBJ databases">
        <title>Two chromosome-level genome assemblies of Korean endemic species Abeliophyllum distichum and Forsythia ovata (Oleaceae).</title>
        <authorList>
            <person name="Jang H."/>
        </authorList>
    </citation>
    <scope>NUCLEOTIDE SEQUENCE [LARGE SCALE GENOMIC DNA]</scope>
</reference>
<keyword evidence="3" id="KW-0378">Hydrolase</keyword>
<organism evidence="3 4">
    <name type="scientific">Abeliophyllum distichum</name>
    <dbReference type="NCBI Taxonomy" id="126358"/>
    <lineage>
        <taxon>Eukaryota</taxon>
        <taxon>Viridiplantae</taxon>
        <taxon>Streptophyta</taxon>
        <taxon>Embryophyta</taxon>
        <taxon>Tracheophyta</taxon>
        <taxon>Spermatophyta</taxon>
        <taxon>Magnoliopsida</taxon>
        <taxon>eudicotyledons</taxon>
        <taxon>Gunneridae</taxon>
        <taxon>Pentapetalae</taxon>
        <taxon>asterids</taxon>
        <taxon>lamiids</taxon>
        <taxon>Lamiales</taxon>
        <taxon>Oleaceae</taxon>
        <taxon>Forsythieae</taxon>
        <taxon>Abeliophyllum</taxon>
    </lineage>
</organism>
<evidence type="ECO:0000313" key="3">
    <source>
        <dbReference type="EMBL" id="KAL2461132.1"/>
    </source>
</evidence>
<dbReference type="Pfam" id="PF11955">
    <property type="entry name" value="PORR"/>
    <property type="match status" value="2"/>
</dbReference>
<evidence type="ECO:0000259" key="2">
    <source>
        <dbReference type="Pfam" id="PF11955"/>
    </source>
</evidence>
<comment type="caution">
    <text evidence="3">The sequence shown here is derived from an EMBL/GenBank/DDBJ whole genome shotgun (WGS) entry which is preliminary data.</text>
</comment>
<feature type="domain" description="PORR" evidence="2">
    <location>
        <begin position="52"/>
        <end position="244"/>
    </location>
</feature>
<dbReference type="PANTHER" id="PTHR31476">
    <property type="entry name" value="PROTEIN WHAT'S THIS FACTOR 1 HOMOLOG, CHLOROPLASTIC"/>
    <property type="match status" value="1"/>
</dbReference>
<sequence length="382" mass="44072">MFSKQIKNCNNSVQSFFFSSSQNPIFPFLHNPLPAYSYTQIQTYVDVYMKWKKDPYFDSIDSIHKSIQLKPIISLKNFFISSSSSPHDNYSIPISAVSKKGYDFDVNIKVARFLRNYPSFFEEFEGPKYNLPWFRLTQKAIELNKEEKMVYAEFEADILERLKKFILMSGSKKRLPLKVIHSLQWYLGLPEEFSRDPSDFLGDSGCFRIVEMEDGLKGLAVTESSSDGNNGKFVSVLQKNAMTERTDGDLSEKRVVGLLHELLSLFVEHSAERKKLLCLRKYLGLPQKVHKAFERHPHIFYLSLKNKTCTAVLKEAYQDKLTIEPHPLANVRKKYIALMKESDIILKNRRVNNSRPFDSTNVNVKDLDSSDDEGPEMAEASL</sequence>
<accession>A0ABD1PB69</accession>
<evidence type="ECO:0000313" key="4">
    <source>
        <dbReference type="Proteomes" id="UP001604336"/>
    </source>
</evidence>
<dbReference type="PANTHER" id="PTHR31476:SF13">
    <property type="entry name" value="PROTEIN WHAT'S THIS FACTOR 9, MITOCHONDRIAL"/>
    <property type="match status" value="1"/>
</dbReference>
<name>A0ABD1PB69_9LAMI</name>
<feature type="domain" description="PORR" evidence="2">
    <location>
        <begin position="248"/>
        <end position="342"/>
    </location>
</feature>
<dbReference type="InterPro" id="IPR021099">
    <property type="entry name" value="PORR_domain"/>
</dbReference>
<dbReference type="GO" id="GO:0016787">
    <property type="term" value="F:hydrolase activity"/>
    <property type="evidence" value="ECO:0007669"/>
    <property type="project" value="UniProtKB-KW"/>
</dbReference>
<protein>
    <submittedName>
        <fullName evidence="3">Ubiquitin carboxyl-terminal hydrolase family protein</fullName>
    </submittedName>
</protein>
<dbReference type="Proteomes" id="UP001604336">
    <property type="component" value="Unassembled WGS sequence"/>
</dbReference>
<keyword evidence="4" id="KW-1185">Reference proteome</keyword>
<dbReference type="InterPro" id="IPR045040">
    <property type="entry name" value="PORR_fam"/>
</dbReference>
<gene>
    <name evidence="3" type="ORF">Adt_44552</name>
</gene>
<dbReference type="EMBL" id="JBFOLK010000014">
    <property type="protein sequence ID" value="KAL2461132.1"/>
    <property type="molecule type" value="Genomic_DNA"/>
</dbReference>
<feature type="region of interest" description="Disordered" evidence="1">
    <location>
        <begin position="357"/>
        <end position="382"/>
    </location>
</feature>
<dbReference type="AlphaFoldDB" id="A0ABD1PB69"/>